<gene>
    <name evidence="1" type="ORF">WAE96_01455</name>
</gene>
<reference evidence="1 2" key="1">
    <citation type="submission" date="2023-12" db="EMBL/GenBank/DDBJ databases">
        <title>Friends and Foes: Symbiotic and Algicidal bacterial influence on Karenia brevis blooms.</title>
        <authorList>
            <person name="Fei C."/>
            <person name="Mohamed A.R."/>
            <person name="Booker A."/>
            <person name="Arshad M."/>
            <person name="Klass S."/>
            <person name="Ahn S."/>
            <person name="Gilbert P.M."/>
            <person name="Heil C.A."/>
            <person name="Martinez J.M."/>
            <person name="Amin S.A."/>
        </authorList>
    </citation>
    <scope>NUCLEOTIDE SEQUENCE [LARGE SCALE GENOMIC DNA]</scope>
    <source>
        <strain evidence="1 2">CE15</strain>
    </source>
</reference>
<accession>A0ABU8EN22</accession>
<dbReference type="Gene3D" id="3.30.420.380">
    <property type="match status" value="1"/>
</dbReference>
<name>A0ABU8EN22_9GAMM</name>
<evidence type="ECO:0000313" key="1">
    <source>
        <dbReference type="EMBL" id="MEI4548372.1"/>
    </source>
</evidence>
<dbReference type="EMBL" id="JBAWKS010000001">
    <property type="protein sequence ID" value="MEI4548372.1"/>
    <property type="molecule type" value="Genomic_DNA"/>
</dbReference>
<keyword evidence="2" id="KW-1185">Reference proteome</keyword>
<dbReference type="InterPro" id="IPR043129">
    <property type="entry name" value="ATPase_NBD"/>
</dbReference>
<proteinExistence type="predicted"/>
<comment type="caution">
    <text evidence="1">The sequence shown here is derived from an EMBL/GenBank/DDBJ whole genome shotgun (WGS) entry which is preliminary data.</text>
</comment>
<organism evidence="1 2">
    <name type="scientific">Pseudoalteromonas spongiae</name>
    <dbReference type="NCBI Taxonomy" id="298657"/>
    <lineage>
        <taxon>Bacteria</taxon>
        <taxon>Pseudomonadati</taxon>
        <taxon>Pseudomonadota</taxon>
        <taxon>Gammaproteobacteria</taxon>
        <taxon>Alteromonadales</taxon>
        <taxon>Pseudoalteromonadaceae</taxon>
        <taxon>Pseudoalteromonas</taxon>
    </lineage>
</organism>
<dbReference type="Proteomes" id="UP001382455">
    <property type="component" value="Unassembled WGS sequence"/>
</dbReference>
<evidence type="ECO:0000313" key="2">
    <source>
        <dbReference type="Proteomes" id="UP001382455"/>
    </source>
</evidence>
<protein>
    <recommendedName>
        <fullName evidence="3">MSHA biogenesis protein MshI</fullName>
    </recommendedName>
</protein>
<dbReference type="RefSeq" id="WP_336434353.1">
    <property type="nucleotide sequence ID" value="NZ_JBAWKS010000001.1"/>
</dbReference>
<dbReference type="SUPFAM" id="SSF53067">
    <property type="entry name" value="Actin-like ATPase domain"/>
    <property type="match status" value="1"/>
</dbReference>
<sequence>MKNLLARIPWLNKNNNGSLLAGIYIASDKVVSVILHRVSDSFEIKHTVVEAFQSETEKLPALNRVLAKLPSGAQVCLVMPESAYQWVQIEKPNLPEQDIVTSLPWTIKELVSLEPSDIIADYYDASLKQGGQNKINVVVTSRSLLMPMLKLINDNDIDLQTITTQEMMFCDLVTQDNAAHMLVSQQFGNEPSIHIIRDGELLLSRKLRGLIPLAEQPLNQLKLGLLDALGLELQRSLDYFESQLKQPPIKSLQLAIPNFEINGIAQELSQFFPAKVLAFEPRLALCLQQNTEVQLAIAAALSEDLRGDNEDSH</sequence>
<evidence type="ECO:0008006" key="3">
    <source>
        <dbReference type="Google" id="ProtNLM"/>
    </source>
</evidence>